<keyword evidence="5 7" id="KW-1133">Transmembrane helix</keyword>
<accession>A0A6L5XDU2</accession>
<evidence type="ECO:0000256" key="1">
    <source>
        <dbReference type="ARBA" id="ARBA00004127"/>
    </source>
</evidence>
<comment type="caution">
    <text evidence="9">The sequence shown here is derived from an EMBL/GenBank/DDBJ whole genome shotgun (WGS) entry which is preliminary data.</text>
</comment>
<dbReference type="PANTHER" id="PTHR23514:SF3">
    <property type="entry name" value="BYPASS OF STOP CODON PROTEIN 6"/>
    <property type="match status" value="1"/>
</dbReference>
<dbReference type="GO" id="GO:0016020">
    <property type="term" value="C:membrane"/>
    <property type="evidence" value="ECO:0007669"/>
    <property type="project" value="TreeGrafter"/>
</dbReference>
<feature type="transmembrane region" description="Helical" evidence="7">
    <location>
        <begin position="167"/>
        <end position="186"/>
    </location>
</feature>
<feature type="transmembrane region" description="Helical" evidence="7">
    <location>
        <begin position="353"/>
        <end position="376"/>
    </location>
</feature>
<feature type="transmembrane region" description="Helical" evidence="7">
    <location>
        <begin position="96"/>
        <end position="113"/>
    </location>
</feature>
<feature type="domain" description="Major facilitator superfamily (MFS) profile" evidence="8">
    <location>
        <begin position="9"/>
        <end position="378"/>
    </location>
</feature>
<dbReference type="GO" id="GO:0022857">
    <property type="term" value="F:transmembrane transporter activity"/>
    <property type="evidence" value="ECO:0007669"/>
    <property type="project" value="InterPro"/>
</dbReference>
<feature type="transmembrane region" description="Helical" evidence="7">
    <location>
        <begin position="198"/>
        <end position="220"/>
    </location>
</feature>
<evidence type="ECO:0000256" key="7">
    <source>
        <dbReference type="SAM" id="Phobius"/>
    </source>
</evidence>
<feature type="transmembrane region" description="Helical" evidence="7">
    <location>
        <begin position="325"/>
        <end position="347"/>
    </location>
</feature>
<evidence type="ECO:0000256" key="3">
    <source>
        <dbReference type="ARBA" id="ARBA00022448"/>
    </source>
</evidence>
<dbReference type="InterPro" id="IPR020846">
    <property type="entry name" value="MFS_dom"/>
</dbReference>
<dbReference type="InterPro" id="IPR036259">
    <property type="entry name" value="MFS_trans_sf"/>
</dbReference>
<dbReference type="EMBL" id="VULT01000009">
    <property type="protein sequence ID" value="MSS17513.1"/>
    <property type="molecule type" value="Genomic_DNA"/>
</dbReference>
<sequence length="385" mass="40487">MKPKQITQAYIAACIGMAFFGITMVALGAVLPALSRHLSLTAAHQATLASALTGGIFAGSIVFGPVCDHYGHKGIFLAACVMVLLGLLGIAQARGFAILVPSYFLVGAGGGILNGQTNTLVSDLYDTRRRGPRLSLLGAFYGVGGMAITLLVSLFKYTVAYDVVLKLLVAFMVLCAIYCATVRFPAPKAAQSFPLGKAVRMLGDPVLLVMSLVLMLESTIETITNNLSTIYFQNHGLDDVVLLLTVMMASLTVARFALSWLAGKIAQQSLLYLFLSVLLAGFVMVLLGRNFAMATVAMILIGVGTAATYPVVLGQIGTAYAQLSGTAFGIAITTALAGSTVLNAMVGSLLLHIYPYVMMAAVAAMMLLYTAGNVLLKNNKYNSLS</sequence>
<gene>
    <name evidence="9" type="ORF">FYJ29_07060</name>
</gene>
<dbReference type="Gene3D" id="1.20.1250.20">
    <property type="entry name" value="MFS general substrate transporter like domains"/>
    <property type="match status" value="1"/>
</dbReference>
<name>A0A6L5XDU2_9BACT</name>
<dbReference type="PANTHER" id="PTHR23514">
    <property type="entry name" value="BYPASS OF STOP CODON PROTEIN 6"/>
    <property type="match status" value="1"/>
</dbReference>
<dbReference type="InterPro" id="IPR011701">
    <property type="entry name" value="MFS"/>
</dbReference>
<dbReference type="AlphaFoldDB" id="A0A6L5XDU2"/>
<feature type="transmembrane region" description="Helical" evidence="7">
    <location>
        <begin position="134"/>
        <end position="155"/>
    </location>
</feature>
<dbReference type="PROSITE" id="PS50850">
    <property type="entry name" value="MFS"/>
    <property type="match status" value="1"/>
</dbReference>
<keyword evidence="10" id="KW-1185">Reference proteome</keyword>
<organism evidence="9 10">
    <name type="scientific">Sodaliphilus pleomorphus</name>
    <dbReference type="NCBI Taxonomy" id="2606626"/>
    <lineage>
        <taxon>Bacteria</taxon>
        <taxon>Pseudomonadati</taxon>
        <taxon>Bacteroidota</taxon>
        <taxon>Bacteroidia</taxon>
        <taxon>Bacteroidales</taxon>
        <taxon>Muribaculaceae</taxon>
        <taxon>Sodaliphilus</taxon>
    </lineage>
</organism>
<dbReference type="SUPFAM" id="SSF103473">
    <property type="entry name" value="MFS general substrate transporter"/>
    <property type="match status" value="1"/>
</dbReference>
<dbReference type="Pfam" id="PF07690">
    <property type="entry name" value="MFS_1"/>
    <property type="match status" value="1"/>
</dbReference>
<feature type="transmembrane region" description="Helical" evidence="7">
    <location>
        <begin position="293"/>
        <end position="313"/>
    </location>
</feature>
<evidence type="ECO:0000256" key="4">
    <source>
        <dbReference type="ARBA" id="ARBA00022692"/>
    </source>
</evidence>
<evidence type="ECO:0000256" key="6">
    <source>
        <dbReference type="ARBA" id="ARBA00023136"/>
    </source>
</evidence>
<keyword evidence="3" id="KW-0813">Transport</keyword>
<comment type="similarity">
    <text evidence="2">Belongs to the major facilitator superfamily.</text>
</comment>
<feature type="transmembrane region" description="Helical" evidence="7">
    <location>
        <begin position="9"/>
        <end position="34"/>
    </location>
</feature>
<comment type="subcellular location">
    <subcellularLocation>
        <location evidence="1">Endomembrane system</location>
        <topology evidence="1">Multi-pass membrane protein</topology>
    </subcellularLocation>
</comment>
<dbReference type="RefSeq" id="WP_154328645.1">
    <property type="nucleotide sequence ID" value="NZ_CP045696.1"/>
</dbReference>
<proteinExistence type="inferred from homology"/>
<feature type="transmembrane region" description="Helical" evidence="7">
    <location>
        <begin position="270"/>
        <end position="287"/>
    </location>
</feature>
<evidence type="ECO:0000313" key="9">
    <source>
        <dbReference type="EMBL" id="MSS17513.1"/>
    </source>
</evidence>
<evidence type="ECO:0000256" key="5">
    <source>
        <dbReference type="ARBA" id="ARBA00022989"/>
    </source>
</evidence>
<feature type="transmembrane region" description="Helical" evidence="7">
    <location>
        <begin position="74"/>
        <end position="90"/>
    </location>
</feature>
<keyword evidence="6 7" id="KW-0472">Membrane</keyword>
<dbReference type="InterPro" id="IPR051788">
    <property type="entry name" value="MFS_Transporter"/>
</dbReference>
<evidence type="ECO:0000313" key="10">
    <source>
        <dbReference type="Proteomes" id="UP000483362"/>
    </source>
</evidence>
<feature type="transmembrane region" description="Helical" evidence="7">
    <location>
        <begin position="240"/>
        <end position="258"/>
    </location>
</feature>
<keyword evidence="4 7" id="KW-0812">Transmembrane</keyword>
<evidence type="ECO:0000256" key="2">
    <source>
        <dbReference type="ARBA" id="ARBA00008335"/>
    </source>
</evidence>
<protein>
    <submittedName>
        <fullName evidence="9">MFS transporter</fullName>
    </submittedName>
</protein>
<feature type="transmembrane region" description="Helical" evidence="7">
    <location>
        <begin position="46"/>
        <end position="67"/>
    </location>
</feature>
<evidence type="ECO:0000259" key="8">
    <source>
        <dbReference type="PROSITE" id="PS50850"/>
    </source>
</evidence>
<dbReference type="Proteomes" id="UP000483362">
    <property type="component" value="Unassembled WGS sequence"/>
</dbReference>
<dbReference type="GO" id="GO:0012505">
    <property type="term" value="C:endomembrane system"/>
    <property type="evidence" value="ECO:0007669"/>
    <property type="project" value="UniProtKB-SubCell"/>
</dbReference>
<reference evidence="9 10" key="1">
    <citation type="submission" date="2019-08" db="EMBL/GenBank/DDBJ databases">
        <title>In-depth cultivation of the pig gut microbiome towards novel bacterial diversity and tailored functional studies.</title>
        <authorList>
            <person name="Wylensek D."/>
            <person name="Hitch T.C.A."/>
            <person name="Clavel T."/>
        </authorList>
    </citation>
    <scope>NUCLEOTIDE SEQUENCE [LARGE SCALE GENOMIC DNA]</scope>
    <source>
        <strain evidence="9 10">Oil-RF-744-WCA-WT-10</strain>
    </source>
</reference>